<feature type="transmembrane region" description="Helical" evidence="1">
    <location>
        <begin position="75"/>
        <end position="93"/>
    </location>
</feature>
<dbReference type="RefSeq" id="WP_060669109.1">
    <property type="nucleotide sequence ID" value="NZ_LGTK01000075.1"/>
</dbReference>
<keyword evidence="1" id="KW-0472">Membrane</keyword>
<protein>
    <recommendedName>
        <fullName evidence="4">EamA domain-containing protein</fullName>
    </recommendedName>
</protein>
<sequence>MNRRVMYQLFAIIVFAMLYVVGKGYLMAYDFSGVPSFFYPYYNVGIIMLLAAGGFSYIAFTVIEKESNREPIHKILFSLLQIISFAIVIEFYTIKVFTFPVIVQVVGILLVLLLIIMSVRNNRVGSST</sequence>
<gene>
    <name evidence="2" type="ORF">AFL42_15285</name>
</gene>
<evidence type="ECO:0000313" key="2">
    <source>
        <dbReference type="EMBL" id="KPH71404.1"/>
    </source>
</evidence>
<evidence type="ECO:0008006" key="4">
    <source>
        <dbReference type="Google" id="ProtNLM"/>
    </source>
</evidence>
<evidence type="ECO:0000313" key="3">
    <source>
        <dbReference type="Proteomes" id="UP000037854"/>
    </source>
</evidence>
<keyword evidence="1" id="KW-0812">Transmembrane</keyword>
<accession>A0ABR5MG23</accession>
<name>A0ABR5MG23_9BACI</name>
<keyword evidence="3" id="KW-1185">Reference proteome</keyword>
<feature type="transmembrane region" description="Helical" evidence="1">
    <location>
        <begin position="7"/>
        <end position="29"/>
    </location>
</feature>
<proteinExistence type="predicted"/>
<comment type="caution">
    <text evidence="2">The sequence shown here is derived from an EMBL/GenBank/DDBJ whole genome shotgun (WGS) entry which is preliminary data.</text>
</comment>
<evidence type="ECO:0000256" key="1">
    <source>
        <dbReference type="SAM" id="Phobius"/>
    </source>
</evidence>
<feature type="transmembrane region" description="Helical" evidence="1">
    <location>
        <begin position="41"/>
        <end position="63"/>
    </location>
</feature>
<reference evidence="2 3" key="1">
    <citation type="submission" date="2015-07" db="EMBL/GenBank/DDBJ databases">
        <title>High-quality draft genome sequence of Oceanobacillus caeni HM6, a bacillus isolated from a human feces.</title>
        <authorList>
            <person name="Kumar J."/>
            <person name="Verma M.K."/>
            <person name="Pandey R."/>
            <person name="Bhambi M."/>
            <person name="Chauhan N."/>
        </authorList>
    </citation>
    <scope>NUCLEOTIDE SEQUENCE [LARGE SCALE GENOMIC DNA]</scope>
    <source>
        <strain evidence="2 3">HM6</strain>
    </source>
</reference>
<organism evidence="2 3">
    <name type="scientific">Oceanobacillus caeni</name>
    <dbReference type="NCBI Taxonomy" id="405946"/>
    <lineage>
        <taxon>Bacteria</taxon>
        <taxon>Bacillati</taxon>
        <taxon>Bacillota</taxon>
        <taxon>Bacilli</taxon>
        <taxon>Bacillales</taxon>
        <taxon>Bacillaceae</taxon>
        <taxon>Oceanobacillus</taxon>
    </lineage>
</organism>
<dbReference type="Proteomes" id="UP000037854">
    <property type="component" value="Unassembled WGS sequence"/>
</dbReference>
<feature type="transmembrane region" description="Helical" evidence="1">
    <location>
        <begin position="99"/>
        <end position="119"/>
    </location>
</feature>
<keyword evidence="1" id="KW-1133">Transmembrane helix</keyword>
<dbReference type="EMBL" id="LGTK01000075">
    <property type="protein sequence ID" value="KPH71404.1"/>
    <property type="molecule type" value="Genomic_DNA"/>
</dbReference>